<feature type="non-terminal residue" evidence="4">
    <location>
        <position position="211"/>
    </location>
</feature>
<name>A0A813KJ33_POLGL</name>
<dbReference type="InterPro" id="IPR050489">
    <property type="entry name" value="Tyr-tRNA_synthase"/>
</dbReference>
<dbReference type="PANTHER" id="PTHR46264">
    <property type="entry name" value="TYROSINE-TRNA LIGASE"/>
    <property type="match status" value="1"/>
</dbReference>
<dbReference type="PANTHER" id="PTHR46264:SF4">
    <property type="entry name" value="TYROSINE--TRNA LIGASE, CYTOPLASMIC"/>
    <property type="match status" value="1"/>
</dbReference>
<dbReference type="SUPFAM" id="SSF52374">
    <property type="entry name" value="Nucleotidylyl transferase"/>
    <property type="match status" value="1"/>
</dbReference>
<dbReference type="Proteomes" id="UP000626109">
    <property type="component" value="Unassembled WGS sequence"/>
</dbReference>
<accession>A0A813KJ33</accession>
<dbReference type="GO" id="GO:0006437">
    <property type="term" value="P:tyrosyl-tRNA aminoacylation"/>
    <property type="evidence" value="ECO:0007669"/>
    <property type="project" value="TreeGrafter"/>
</dbReference>
<comment type="caution">
    <text evidence="4">The sequence shown here is derived from an EMBL/GenBank/DDBJ whole genome shotgun (WGS) entry which is preliminary data.</text>
</comment>
<evidence type="ECO:0000313" key="5">
    <source>
        <dbReference type="Proteomes" id="UP000626109"/>
    </source>
</evidence>
<dbReference type="EMBL" id="CAJNNW010029473">
    <property type="protein sequence ID" value="CAE8700370.1"/>
    <property type="molecule type" value="Genomic_DNA"/>
</dbReference>
<evidence type="ECO:0000256" key="3">
    <source>
        <dbReference type="ARBA" id="ARBA00048248"/>
    </source>
</evidence>
<dbReference type="AlphaFoldDB" id="A0A813KJ33"/>
<organism evidence="4 5">
    <name type="scientific">Polarella glacialis</name>
    <name type="common">Dinoflagellate</name>
    <dbReference type="NCBI Taxonomy" id="89957"/>
    <lineage>
        <taxon>Eukaryota</taxon>
        <taxon>Sar</taxon>
        <taxon>Alveolata</taxon>
        <taxon>Dinophyceae</taxon>
        <taxon>Suessiales</taxon>
        <taxon>Suessiaceae</taxon>
        <taxon>Polarella</taxon>
    </lineage>
</organism>
<dbReference type="EC" id="6.1.1.1" evidence="1"/>
<evidence type="ECO:0000256" key="2">
    <source>
        <dbReference type="ARBA" id="ARBA00033323"/>
    </source>
</evidence>
<reference evidence="4" key="1">
    <citation type="submission" date="2021-02" db="EMBL/GenBank/DDBJ databases">
        <authorList>
            <person name="Dougan E. K."/>
            <person name="Rhodes N."/>
            <person name="Thang M."/>
            <person name="Chan C."/>
        </authorList>
    </citation>
    <scope>NUCLEOTIDE SEQUENCE</scope>
</reference>
<evidence type="ECO:0000313" key="4">
    <source>
        <dbReference type="EMBL" id="CAE8700370.1"/>
    </source>
</evidence>
<dbReference type="GO" id="GO:0004831">
    <property type="term" value="F:tyrosine-tRNA ligase activity"/>
    <property type="evidence" value="ECO:0007669"/>
    <property type="project" value="UniProtKB-EC"/>
</dbReference>
<sequence>AVRNALPEGESLDQASQVVAAIMHVGDILALAGGVGSSTTLCCSPLHGGLHSLAVEHLNRSGVQVPEIKAVPMPASLRLQAAGEGLEVDTQILVTDNAMDISRKIKKAFCEPGNVDFCPPLSWVEALLLGEGEFVVSRKPENGGDLRYSDVSVMRKDFVEGILHPGDLKPSVGSALNTALASLQDGLKNTPALKQAQKKIDAYVKAQQKKK</sequence>
<dbReference type="GO" id="GO:0005737">
    <property type="term" value="C:cytoplasm"/>
    <property type="evidence" value="ECO:0007669"/>
    <property type="project" value="TreeGrafter"/>
</dbReference>
<protein>
    <recommendedName>
        <fullName evidence="1">tyrosine--tRNA ligase</fullName>
        <ecNumber evidence="1">6.1.1.1</ecNumber>
    </recommendedName>
    <alternativeName>
        <fullName evidence="2">Tyrosyl-tRNA synthetase</fullName>
    </alternativeName>
</protein>
<comment type="catalytic activity">
    <reaction evidence="3">
        <text>tRNA(Tyr) + L-tyrosine + ATP = L-tyrosyl-tRNA(Tyr) + AMP + diphosphate + H(+)</text>
        <dbReference type="Rhea" id="RHEA:10220"/>
        <dbReference type="Rhea" id="RHEA-COMP:9706"/>
        <dbReference type="Rhea" id="RHEA-COMP:9707"/>
        <dbReference type="ChEBI" id="CHEBI:15378"/>
        <dbReference type="ChEBI" id="CHEBI:30616"/>
        <dbReference type="ChEBI" id="CHEBI:33019"/>
        <dbReference type="ChEBI" id="CHEBI:58315"/>
        <dbReference type="ChEBI" id="CHEBI:78442"/>
        <dbReference type="ChEBI" id="CHEBI:78536"/>
        <dbReference type="ChEBI" id="CHEBI:456215"/>
        <dbReference type="EC" id="6.1.1.1"/>
    </reaction>
</comment>
<evidence type="ECO:0000256" key="1">
    <source>
        <dbReference type="ARBA" id="ARBA00013160"/>
    </source>
</evidence>
<gene>
    <name evidence="4" type="ORF">PGLA2088_LOCUS31590</name>
</gene>
<dbReference type="Gene3D" id="1.10.240.10">
    <property type="entry name" value="Tyrosyl-Transfer RNA Synthetase"/>
    <property type="match status" value="1"/>
</dbReference>
<proteinExistence type="predicted"/>